<keyword evidence="1" id="KW-0732">Signal</keyword>
<gene>
    <name evidence="2" type="ORF">PENTCL1PPCAC_14790</name>
</gene>
<evidence type="ECO:0008006" key="4">
    <source>
        <dbReference type="Google" id="ProtNLM"/>
    </source>
</evidence>
<organism evidence="2 3">
    <name type="scientific">Pristionchus entomophagus</name>
    <dbReference type="NCBI Taxonomy" id="358040"/>
    <lineage>
        <taxon>Eukaryota</taxon>
        <taxon>Metazoa</taxon>
        <taxon>Ecdysozoa</taxon>
        <taxon>Nematoda</taxon>
        <taxon>Chromadorea</taxon>
        <taxon>Rhabditida</taxon>
        <taxon>Rhabditina</taxon>
        <taxon>Diplogasteromorpha</taxon>
        <taxon>Diplogasteroidea</taxon>
        <taxon>Neodiplogasteridae</taxon>
        <taxon>Pristionchus</taxon>
    </lineage>
</organism>
<dbReference type="InterPro" id="IPR045860">
    <property type="entry name" value="Snake_toxin-like_sf"/>
</dbReference>
<feature type="signal peptide" evidence="1">
    <location>
        <begin position="1"/>
        <end position="18"/>
    </location>
</feature>
<evidence type="ECO:0000313" key="3">
    <source>
        <dbReference type="Proteomes" id="UP001432027"/>
    </source>
</evidence>
<evidence type="ECO:0000256" key="1">
    <source>
        <dbReference type="SAM" id="SignalP"/>
    </source>
</evidence>
<dbReference type="Proteomes" id="UP001432027">
    <property type="component" value="Unassembled WGS sequence"/>
</dbReference>
<feature type="chain" id="PRO_5043372041" description="UPAR/Ly6 domain-containing protein" evidence="1">
    <location>
        <begin position="19"/>
        <end position="127"/>
    </location>
</feature>
<proteinExistence type="predicted"/>
<protein>
    <recommendedName>
        <fullName evidence="4">UPAR/Ly6 domain-containing protein</fullName>
    </recommendedName>
</protein>
<sequence length="127" mass="13644">LHMLSVFLIILALPAALSTHRCWVDGELEGKMVIDEADCENAAEEWCLKSEWNDENNKHVIHKMCGNGFCKSESCHSVPDSTSPTMSPVNPFTCCCKGNLCNAAAGGTSLVHIAALTAAAAAVWQRP</sequence>
<evidence type="ECO:0000313" key="2">
    <source>
        <dbReference type="EMBL" id="GMS92615.1"/>
    </source>
</evidence>
<comment type="caution">
    <text evidence="2">The sequence shown here is derived from an EMBL/GenBank/DDBJ whole genome shotgun (WGS) entry which is preliminary data.</text>
</comment>
<accession>A0AAV5TAP5</accession>
<keyword evidence="3" id="KW-1185">Reference proteome</keyword>
<feature type="non-terminal residue" evidence="2">
    <location>
        <position position="1"/>
    </location>
</feature>
<dbReference type="AlphaFoldDB" id="A0AAV5TAP5"/>
<dbReference type="SUPFAM" id="SSF57302">
    <property type="entry name" value="Snake toxin-like"/>
    <property type="match status" value="1"/>
</dbReference>
<dbReference type="EMBL" id="BTSX01000004">
    <property type="protein sequence ID" value="GMS92615.1"/>
    <property type="molecule type" value="Genomic_DNA"/>
</dbReference>
<reference evidence="2" key="1">
    <citation type="submission" date="2023-10" db="EMBL/GenBank/DDBJ databases">
        <title>Genome assembly of Pristionchus species.</title>
        <authorList>
            <person name="Yoshida K."/>
            <person name="Sommer R.J."/>
        </authorList>
    </citation>
    <scope>NUCLEOTIDE SEQUENCE</scope>
    <source>
        <strain evidence="2">RS0144</strain>
    </source>
</reference>
<name>A0AAV5TAP5_9BILA</name>